<protein>
    <recommendedName>
        <fullName evidence="9">Fucolectin tachylectin-4 pentraxin-1 domain-containing protein</fullName>
    </recommendedName>
</protein>
<organism evidence="10 11">
    <name type="scientific">Macrostomum lignano</name>
    <dbReference type="NCBI Taxonomy" id="282301"/>
    <lineage>
        <taxon>Eukaryota</taxon>
        <taxon>Metazoa</taxon>
        <taxon>Spiralia</taxon>
        <taxon>Lophotrochozoa</taxon>
        <taxon>Platyhelminthes</taxon>
        <taxon>Rhabditophora</taxon>
        <taxon>Macrostomorpha</taxon>
        <taxon>Macrostomida</taxon>
        <taxon>Macrostomidae</taxon>
        <taxon>Macrostomum</taxon>
    </lineage>
</organism>
<keyword evidence="4" id="KW-0479">Metal-binding</keyword>
<evidence type="ECO:0000259" key="9">
    <source>
        <dbReference type="SMART" id="SM00607"/>
    </source>
</evidence>
<dbReference type="Proteomes" id="UP000215902">
    <property type="component" value="Unassembled WGS sequence"/>
</dbReference>
<keyword evidence="8" id="KW-0732">Signal</keyword>
<dbReference type="EMBL" id="NIVC01002473">
    <property type="protein sequence ID" value="PAA57549.1"/>
    <property type="molecule type" value="Genomic_DNA"/>
</dbReference>
<dbReference type="InterPro" id="IPR006585">
    <property type="entry name" value="FTP1"/>
</dbReference>
<dbReference type="GO" id="GO:0042806">
    <property type="term" value="F:fucose binding"/>
    <property type="evidence" value="ECO:0007669"/>
    <property type="project" value="UniProtKB-ARBA"/>
</dbReference>
<feature type="chain" id="PRO_5012763411" description="Fucolectin tachylectin-4 pentraxin-1 domain-containing protein" evidence="8">
    <location>
        <begin position="25"/>
        <end position="1875"/>
    </location>
</feature>
<dbReference type="InterPro" id="IPR008979">
    <property type="entry name" value="Galactose-bd-like_sf"/>
</dbReference>
<dbReference type="Gene3D" id="2.60.120.260">
    <property type="entry name" value="Galactose-binding domain-like"/>
    <property type="match status" value="14"/>
</dbReference>
<dbReference type="SUPFAM" id="SSF49785">
    <property type="entry name" value="Galactose-binding domain-like"/>
    <property type="match status" value="4"/>
</dbReference>
<keyword evidence="7" id="KW-1015">Disulfide bond</keyword>
<evidence type="ECO:0000256" key="7">
    <source>
        <dbReference type="ARBA" id="ARBA00023157"/>
    </source>
</evidence>
<dbReference type="SMART" id="SM00607">
    <property type="entry name" value="FTP"/>
    <property type="match status" value="1"/>
</dbReference>
<comment type="function">
    <text evidence="1">Acts as a defensive agent. Recognizes blood group fucosylated oligosaccharides including A, B, H and Lewis B-type antigens. Does not recognize Lewis A antigen and has low affinity for monovalent haptens.</text>
</comment>
<dbReference type="PANTHER" id="PTHR45713">
    <property type="entry name" value="FTP DOMAIN-CONTAINING PROTEIN"/>
    <property type="match status" value="1"/>
</dbReference>
<evidence type="ECO:0000313" key="11">
    <source>
        <dbReference type="Proteomes" id="UP000215902"/>
    </source>
</evidence>
<evidence type="ECO:0000256" key="6">
    <source>
        <dbReference type="ARBA" id="ARBA00022837"/>
    </source>
</evidence>
<evidence type="ECO:0000256" key="8">
    <source>
        <dbReference type="SAM" id="SignalP"/>
    </source>
</evidence>
<keyword evidence="5" id="KW-0430">Lectin</keyword>
<sequence>MTKLLGSLLVAVALAVYGNERTYAEKLKFVSCSQGSNWDGTNHLCNKAYDGKLDTDTGGLLNCAHTGNENTWWKAKSEHFVRFQRVRIFNRATLRERLTDFEVIIIDENKVCNRYKNSEQFAYKTLPCVGYGQEIMVKSRLPQLTICEVEAFGKPIPKFKFVSCSQGSNQDDTNYMCNKAYDGKLDSDIGYLLNCAHTGKQNTWWKAKTDNPMLFMYVKIYNRDMLRERLTDFEVIIDDKNVCNRYKDSTQFAYKTLKCDGYGHEIMVKSYLPQLTICEFEAYGKPLPKFKFVSCSQGSNQDDTNYMCNKAYDGKLDSDIGYLLNCAHTGKQNTWWKAKTDNPMLFMYVKIYNRDMLRERLTDFEVIIDDKNVCNRYKDSTQFAYKTLKCDGYGHEIMVKSYLPQLTICEFEAYGKPLPKFRFVSCSQGSNWDGTKHLCNKAYDGKLDTGKSGILNCAQTDKQDTWWKAKTEVHVRFMYVKIYNRATLRERLTDFEVIIDDNNVCNRYKDSKQFATKILQCDGIGQEIMVKSRLPRLAICEFEAYGKALQKFEFVTCSQGSYWDNLKHVCFKAYDGKLDRGTLGILNCAHTDNQNTWWKAKTDNPMHFVYVKIYNRDILRERLTDFEVIIDDKNVCNRYKNPKLFATKVLRCEGYGHEIMVKSYLPKLTICEFEAFGEPMPKLKLVSCSQGSNQDETNYLCDKAYDGKLDTGKLGLLNCAHTGKENTWWKAKTEFPVRFICVKIYNREILKERLTNFDVIIDDKNVCNRYNKSWSRFATKILRCDGYGQEIMVKSRLPQLTICEFEAYGKALPKLKFDGCSQGSNADDAKHLCHEAFDSSLAQCAITNSDNTWWKAQTSQPVWFMFVKIFSRAKQRDSLTNFEVLIDENVCNRYKDSTEFDTKILPCGGYGHEIMVRSHLPKLAICEFEAYGKVLQKLKLHGCRQGSNLPGGKNMCYKAYDGKSNEDGSLLNCARTGDRKTWWMAKTQQPVRFNYVKIYNQLKQREGLTDFEVIIDDKTVCNRYKNSTGFASKILKCDAYGQKIMVRSNRPNLTICEFEAYGETVPSEKKLKLVSCEQNTDRDNSTTCDKAIDNRLEYGKELGDHCAITSRNHSNTYWWARTEHPVRFTYVKLYDRLDFKNKQTDFDVLIDGKKVCTRYKPTDRFASKILRCDGYGQELKISTAAGQLTVCEFEAYGLTVPTDEKLKFVNCSQGSNWDGTNHLCNKAYDDKLDTSEPGSVINCAHTGKENTWWKAKTEHPVRFKYVVIYNRATRRYRLTNFDVIIDEKNVCNRYQSIFFFAYKTMRCDGYGQEIMVKSRLPKLTICEFEAYGETVPTEDKIQLIGCRQGSNLNSTENLCDKAYDDKLDDPDNPIQNCAITNIDNTWWKAKTEYPVRFVYVKIYNRLTHRDTLTDFEVVIDERNVCNRYKNSTQFASKTLRCDGYGHEIMVRSHMPQLTICEFEAYGQKSIRHEKLKLVNCSQGSSLDGIKHSCDKAYDDKLDDPDNPIQNCAITNNDNTWWKAKTEHPVRFMYIKIYNRLTNRDTLTDFEVVIDETNVCNRYKDSTQFASKTLRCDASGQEIMVRSHLPKQLAICEIEAFGETLPMETEKLKLTNCSQGSDKFSSTSLCDRAYDNKLGDTLDHCALTNADNSWWRAQTEKPVRFIYVKIYNRLTKERQSRRTNLEVIIDEKKVCNRYTDSEYFLSKTLRCDGYGQEIMVKSNIPYLTLCEFEAYGESLPAEDKLPLTRCKQSSSYYTHTCEKAIDDRLEDPSTHLQTCAFVDSARAGWWRAATDYQVQFMMVKIYNRLNRRSGLTNFAIYIDEKSECSRYSNGEEFSSKALPCEGVGQEIMVKSSLGYLTICELEAFGKFLPQRQ</sequence>
<feature type="signal peptide" evidence="8">
    <location>
        <begin position="1"/>
        <end position="24"/>
    </location>
</feature>
<dbReference type="InterPro" id="IPR051941">
    <property type="entry name" value="BG_Antigen-Binding_Lectin"/>
</dbReference>
<comment type="caution">
    <text evidence="10">The sequence shown here is derived from an EMBL/GenBank/DDBJ whole genome shotgun (WGS) entry which is preliminary data.</text>
</comment>
<feature type="domain" description="Fucolectin tachylectin-4 pentraxin-1" evidence="9">
    <location>
        <begin position="20"/>
        <end position="157"/>
    </location>
</feature>
<evidence type="ECO:0000256" key="5">
    <source>
        <dbReference type="ARBA" id="ARBA00022734"/>
    </source>
</evidence>
<keyword evidence="6" id="KW-0106">Calcium</keyword>
<name>A0A267E9Q8_9PLAT</name>
<keyword evidence="11" id="KW-1185">Reference proteome</keyword>
<dbReference type="OrthoDB" id="5985863at2759"/>
<evidence type="ECO:0000256" key="1">
    <source>
        <dbReference type="ARBA" id="ARBA00002219"/>
    </source>
</evidence>
<comment type="subunit">
    <text evidence="3">Homotrimer.</text>
</comment>
<dbReference type="GO" id="GO:0046872">
    <property type="term" value="F:metal ion binding"/>
    <property type="evidence" value="ECO:0007669"/>
    <property type="project" value="UniProtKB-KW"/>
</dbReference>
<evidence type="ECO:0000256" key="2">
    <source>
        <dbReference type="ARBA" id="ARBA00010147"/>
    </source>
</evidence>
<dbReference type="GO" id="GO:0001868">
    <property type="term" value="P:regulation of complement activation, lectin pathway"/>
    <property type="evidence" value="ECO:0007669"/>
    <property type="project" value="UniProtKB-ARBA"/>
</dbReference>
<evidence type="ECO:0000313" key="10">
    <source>
        <dbReference type="EMBL" id="PAA57549.1"/>
    </source>
</evidence>
<reference evidence="10 11" key="1">
    <citation type="submission" date="2017-06" db="EMBL/GenBank/DDBJ databases">
        <title>A platform for efficient transgenesis in Macrostomum lignano, a flatworm model organism for stem cell research.</title>
        <authorList>
            <person name="Berezikov E."/>
        </authorList>
    </citation>
    <scope>NUCLEOTIDE SEQUENCE [LARGE SCALE GENOMIC DNA]</scope>
    <source>
        <strain evidence="10">DV1</strain>
        <tissue evidence="10">Whole organism</tissue>
    </source>
</reference>
<accession>A0A267E9Q8</accession>
<evidence type="ECO:0000256" key="3">
    <source>
        <dbReference type="ARBA" id="ARBA00011233"/>
    </source>
</evidence>
<comment type="similarity">
    <text evidence="2">Belongs to the fucolectin family.</text>
</comment>
<gene>
    <name evidence="10" type="ORF">BOX15_Mlig002920g1</name>
</gene>
<proteinExistence type="inferred from homology"/>
<dbReference type="GO" id="GO:0010185">
    <property type="term" value="P:regulation of cellular defense response"/>
    <property type="evidence" value="ECO:0007669"/>
    <property type="project" value="UniProtKB-ARBA"/>
</dbReference>
<evidence type="ECO:0000256" key="4">
    <source>
        <dbReference type="ARBA" id="ARBA00022723"/>
    </source>
</evidence>
<dbReference type="PANTHER" id="PTHR45713:SF6">
    <property type="entry name" value="F5_8 TYPE C DOMAIN-CONTAINING PROTEIN"/>
    <property type="match status" value="1"/>
</dbReference>